<dbReference type="EMBL" id="JWIN03000004">
    <property type="protein sequence ID" value="KAB1280283.1"/>
    <property type="molecule type" value="Genomic_DNA"/>
</dbReference>
<proteinExistence type="inferred from homology"/>
<dbReference type="InterPro" id="IPR029000">
    <property type="entry name" value="Cyclophilin-like_dom_sf"/>
</dbReference>
<keyword evidence="1 3" id="KW-0413">Isomerase</keyword>
<name>A0A5N4E9W0_CAMDR</name>
<accession>A0A5N4E9W0</accession>
<comment type="function">
    <text evidence="1">PPIases accelerate the folding of proteins. It catalyzes the cis-trans isomerization of proline imidic peptide bonds in oligopeptides.</text>
</comment>
<reference evidence="3 4" key="1">
    <citation type="journal article" date="2019" name="Mol. Ecol. Resour.">
        <title>Improving Illumina assemblies with Hi-C and long reads: an example with the North African dromedary.</title>
        <authorList>
            <person name="Elbers J.P."/>
            <person name="Rogers M.F."/>
            <person name="Perelman P.L."/>
            <person name="Proskuryakova A.A."/>
            <person name="Serdyukova N.A."/>
            <person name="Johnson W.E."/>
            <person name="Horin P."/>
            <person name="Corander J."/>
            <person name="Murphy D."/>
            <person name="Burger P.A."/>
        </authorList>
    </citation>
    <scope>NUCLEOTIDE SEQUENCE [LARGE SCALE GENOMIC DNA]</scope>
    <source>
        <strain evidence="3">Drom800</strain>
        <tissue evidence="3">Blood</tissue>
    </source>
</reference>
<dbReference type="GO" id="GO:0003755">
    <property type="term" value="F:peptidyl-prolyl cis-trans isomerase activity"/>
    <property type="evidence" value="ECO:0007669"/>
    <property type="project" value="UniProtKB-UniRule"/>
</dbReference>
<feature type="domain" description="PPIase cyclophilin-type" evidence="2">
    <location>
        <begin position="12"/>
        <end position="116"/>
    </location>
</feature>
<comment type="caution">
    <text evidence="3">The sequence shown here is derived from an EMBL/GenBank/DDBJ whole genome shotgun (WGS) entry which is preliminary data.</text>
</comment>
<dbReference type="EC" id="5.2.1.8" evidence="1"/>
<dbReference type="GO" id="GO:0016018">
    <property type="term" value="F:cyclosporin A binding"/>
    <property type="evidence" value="ECO:0007669"/>
    <property type="project" value="TreeGrafter"/>
</dbReference>
<dbReference type="PRINTS" id="PR00153">
    <property type="entry name" value="CSAPPISMRASE"/>
</dbReference>
<dbReference type="InterPro" id="IPR002130">
    <property type="entry name" value="Cyclophilin-type_PPIase_dom"/>
</dbReference>
<sequence>MVNPTVFFNIVGEPLGCFSFGLCVDKVPKTAENLHDLSTGEKGFGYECPSFTELFQDLCARVVTSHTIMAWAASIHGEKFDENFTLKCTGPGILSVANAGPNTSSCLFLISAAKTE</sequence>
<dbReference type="AlphaFoldDB" id="A0A5N4E9W0"/>
<dbReference type="GO" id="GO:0006457">
    <property type="term" value="P:protein folding"/>
    <property type="evidence" value="ECO:0007669"/>
    <property type="project" value="TreeGrafter"/>
</dbReference>
<comment type="similarity">
    <text evidence="1">Belongs to the cyclophilin-type PPIase family.</text>
</comment>
<organism evidence="3 4">
    <name type="scientific">Camelus dromedarius</name>
    <name type="common">Dromedary</name>
    <name type="synonym">Arabian camel</name>
    <dbReference type="NCBI Taxonomy" id="9838"/>
    <lineage>
        <taxon>Eukaryota</taxon>
        <taxon>Metazoa</taxon>
        <taxon>Chordata</taxon>
        <taxon>Craniata</taxon>
        <taxon>Vertebrata</taxon>
        <taxon>Euteleostomi</taxon>
        <taxon>Mammalia</taxon>
        <taxon>Eutheria</taxon>
        <taxon>Laurasiatheria</taxon>
        <taxon>Artiodactyla</taxon>
        <taxon>Tylopoda</taxon>
        <taxon>Camelidae</taxon>
        <taxon>Camelus</taxon>
    </lineage>
</organism>
<dbReference type="SUPFAM" id="SSF50891">
    <property type="entry name" value="Cyclophilin-like"/>
    <property type="match status" value="1"/>
</dbReference>
<dbReference type="GO" id="GO:0005737">
    <property type="term" value="C:cytoplasm"/>
    <property type="evidence" value="ECO:0007669"/>
    <property type="project" value="TreeGrafter"/>
</dbReference>
<dbReference type="Proteomes" id="UP000299084">
    <property type="component" value="Unassembled WGS sequence"/>
</dbReference>
<evidence type="ECO:0000313" key="4">
    <source>
        <dbReference type="Proteomes" id="UP000299084"/>
    </source>
</evidence>
<dbReference type="PANTHER" id="PTHR11071">
    <property type="entry name" value="PEPTIDYL-PROLYL CIS-TRANS ISOMERASE"/>
    <property type="match status" value="1"/>
</dbReference>
<gene>
    <name evidence="3" type="ORF">Cadr_000016301</name>
</gene>
<dbReference type="PROSITE" id="PS50072">
    <property type="entry name" value="CSA_PPIASE_2"/>
    <property type="match status" value="1"/>
</dbReference>
<evidence type="ECO:0000313" key="3">
    <source>
        <dbReference type="EMBL" id="KAB1280283.1"/>
    </source>
</evidence>
<evidence type="ECO:0000259" key="2">
    <source>
        <dbReference type="PROSITE" id="PS50072"/>
    </source>
</evidence>
<comment type="catalytic activity">
    <reaction evidence="1">
        <text>[protein]-peptidylproline (omega=180) = [protein]-peptidylproline (omega=0)</text>
        <dbReference type="Rhea" id="RHEA:16237"/>
        <dbReference type="Rhea" id="RHEA-COMP:10747"/>
        <dbReference type="Rhea" id="RHEA-COMP:10748"/>
        <dbReference type="ChEBI" id="CHEBI:83833"/>
        <dbReference type="ChEBI" id="CHEBI:83834"/>
        <dbReference type="EC" id="5.2.1.8"/>
    </reaction>
</comment>
<dbReference type="Gene3D" id="2.40.100.10">
    <property type="entry name" value="Cyclophilin-like"/>
    <property type="match status" value="1"/>
</dbReference>
<evidence type="ECO:0000256" key="1">
    <source>
        <dbReference type="RuleBase" id="RU363019"/>
    </source>
</evidence>
<dbReference type="PANTHER" id="PTHR11071:SF490">
    <property type="entry name" value="PEPTIDYL-PROLYL CIS-TRANS ISOMERASE A"/>
    <property type="match status" value="1"/>
</dbReference>
<keyword evidence="4" id="KW-1185">Reference proteome</keyword>
<dbReference type="Pfam" id="PF00160">
    <property type="entry name" value="Pro_isomerase"/>
    <property type="match status" value="1"/>
</dbReference>
<protein>
    <recommendedName>
        <fullName evidence="1">Peptidyl-prolyl cis-trans isomerase</fullName>
        <shortName evidence="1">PPIase</shortName>
        <ecNumber evidence="1">5.2.1.8</ecNumber>
    </recommendedName>
</protein>
<keyword evidence="1" id="KW-0697">Rotamase</keyword>